<evidence type="ECO:0000256" key="1">
    <source>
        <dbReference type="SAM" id="MobiDB-lite"/>
    </source>
</evidence>
<feature type="compositionally biased region" description="Basic and acidic residues" evidence="1">
    <location>
        <begin position="814"/>
        <end position="830"/>
    </location>
</feature>
<feature type="compositionally biased region" description="Low complexity" evidence="1">
    <location>
        <begin position="465"/>
        <end position="474"/>
    </location>
</feature>
<feature type="region of interest" description="Disordered" evidence="1">
    <location>
        <begin position="802"/>
        <end position="846"/>
    </location>
</feature>
<feature type="compositionally biased region" description="Basic and acidic residues" evidence="1">
    <location>
        <begin position="880"/>
        <end position="897"/>
    </location>
</feature>
<feature type="region of interest" description="Disordered" evidence="1">
    <location>
        <begin position="95"/>
        <end position="395"/>
    </location>
</feature>
<accession>A0A0G4G9K3</accession>
<gene>
    <name evidence="2" type="ORF">Cvel_20887</name>
</gene>
<feature type="region of interest" description="Disordered" evidence="1">
    <location>
        <begin position="1"/>
        <end position="82"/>
    </location>
</feature>
<feature type="compositionally biased region" description="Low complexity" evidence="1">
    <location>
        <begin position="317"/>
        <end position="327"/>
    </location>
</feature>
<dbReference type="AlphaFoldDB" id="A0A0G4G9K3"/>
<feature type="compositionally biased region" description="Gly residues" evidence="1">
    <location>
        <begin position="558"/>
        <end position="571"/>
    </location>
</feature>
<proteinExistence type="predicted"/>
<feature type="compositionally biased region" description="Basic and acidic residues" evidence="1">
    <location>
        <begin position="212"/>
        <end position="225"/>
    </location>
</feature>
<protein>
    <submittedName>
        <fullName evidence="2">Uncharacterized protein</fullName>
    </submittedName>
</protein>
<feature type="compositionally biased region" description="Basic and acidic residues" evidence="1">
    <location>
        <begin position="21"/>
        <end position="33"/>
    </location>
</feature>
<dbReference type="EMBL" id="CDMZ01001010">
    <property type="protein sequence ID" value="CEM25613.1"/>
    <property type="molecule type" value="Genomic_DNA"/>
</dbReference>
<feature type="region of interest" description="Disordered" evidence="1">
    <location>
        <begin position="410"/>
        <end position="498"/>
    </location>
</feature>
<feature type="region of interest" description="Disordered" evidence="1">
    <location>
        <begin position="651"/>
        <end position="779"/>
    </location>
</feature>
<name>A0A0G4G9K3_9ALVE</name>
<feature type="compositionally biased region" description="Basic and acidic residues" evidence="1">
    <location>
        <begin position="158"/>
        <end position="169"/>
    </location>
</feature>
<feature type="compositionally biased region" description="Basic and acidic residues" evidence="1">
    <location>
        <begin position="191"/>
        <end position="200"/>
    </location>
</feature>
<feature type="compositionally biased region" description="Basic and acidic residues" evidence="1">
    <location>
        <begin position="121"/>
        <end position="132"/>
    </location>
</feature>
<feature type="compositionally biased region" description="Basic and acidic residues" evidence="1">
    <location>
        <begin position="612"/>
        <end position="627"/>
    </location>
</feature>
<feature type="compositionally biased region" description="Basic and acidic residues" evidence="1">
    <location>
        <begin position="477"/>
        <end position="487"/>
    </location>
</feature>
<feature type="region of interest" description="Disordered" evidence="1">
    <location>
        <begin position="872"/>
        <end position="916"/>
    </location>
</feature>
<feature type="compositionally biased region" description="Polar residues" evidence="1">
    <location>
        <begin position="373"/>
        <end position="387"/>
    </location>
</feature>
<organism evidence="2">
    <name type="scientific">Chromera velia CCMP2878</name>
    <dbReference type="NCBI Taxonomy" id="1169474"/>
    <lineage>
        <taxon>Eukaryota</taxon>
        <taxon>Sar</taxon>
        <taxon>Alveolata</taxon>
        <taxon>Colpodellida</taxon>
        <taxon>Chromeraceae</taxon>
        <taxon>Chromera</taxon>
    </lineage>
</organism>
<feature type="compositionally biased region" description="Basic and acidic residues" evidence="1">
    <location>
        <begin position="40"/>
        <end position="55"/>
    </location>
</feature>
<feature type="region of interest" description="Disordered" evidence="1">
    <location>
        <begin position="556"/>
        <end position="632"/>
    </location>
</feature>
<reference evidence="2" key="1">
    <citation type="submission" date="2014-11" db="EMBL/GenBank/DDBJ databases">
        <authorList>
            <person name="Otto D Thomas"/>
            <person name="Naeem Raeece"/>
        </authorList>
    </citation>
    <scope>NUCLEOTIDE SEQUENCE</scope>
</reference>
<sequence>MVGSSDAVSPGVPLSPLSPSLERKKSDYPDGEAKVGGQTQKEEGKQAGDTREDGRPAFADAGSLSPVGGMEREREKGAGGLSRAFARAGARLTSALVLSEDEENTTERAEGGAQTDTVGDSGKDKSSHDEMPSTKAKPQPNRGGRRLLAGGETGNEGRIPEKSQPENERVPSSCLSRQRQQRRGKGGQGQGREKEKEKDNGSLWGEFDEEGEHQQFLKALEEWRAGRKQAAGADSSSQVAKGTEMTEEGEDETSSSAMQPLGDWTEKVLFSSDQNEMEEGTIMGENSAAEAAQKGKVSASPEILSQLCQRGSHVLPSSSSSNNLSASQTLGKNKKEKGNTNNPTQFVRGGPPPGWSLRPSASLSSNSDPHASTSQTEDTSPKNEGQILSSLVVQSSLRARPDAEVCVGHLKHGKHGVPSYTGKTAAGSRKAKTRPTPRGTCVSVPPKHEKKPPSRASKKEMEIQTEGMGTQTEGGLEEGKERERECFDQQPAVPPSCPTAPECEEVRFPLSPSGVAALHTTEWRRWTVGPDGQHRQTITASSVDIEAVCSASCAALQGKGGGKGEGGGSLGDSGKEFGDSKFQQQSFEGGGYIQKKRESAGRGLESVNEPKGGQEKKVEAHSEKETTGAEAMQDAGLKFWALTGTESIRVRTPVEGVKRRPAPPPSPAGGTGNGTAAQGKPVSLSPLWSADLNNVEGGQGGGIKSFRTHQQIPSWKTKTRDAETSAGEEDGEAMEKTQGPERRGRVLRSRGLRINTDIPDLDTETETGTGESCAVAEEEKTRRLRLEQFAIDRETLALQAEAEETAAKTRQRKREIEMGRKMEEERRDGDVESDSMGEQSDRLLSSSSSSAIMASFQALAESLSAVRQKEGLGGFLVEPKGPEKEGKRESEGMEGKTKGQSQTEFERESQGEKDSLSLGNMALFFQAVGKGRA</sequence>
<evidence type="ECO:0000313" key="2">
    <source>
        <dbReference type="EMBL" id="CEM25613.1"/>
    </source>
</evidence>
<dbReference type="VEuPathDB" id="CryptoDB:Cvel_20887"/>
<feature type="compositionally biased region" description="Basic and acidic residues" evidence="1">
    <location>
        <begin position="904"/>
        <end position="915"/>
    </location>
</feature>
<feature type="compositionally biased region" description="Basic and acidic residues" evidence="1">
    <location>
        <begin position="733"/>
        <end position="744"/>
    </location>
</feature>
<feature type="compositionally biased region" description="Low complexity" evidence="1">
    <location>
        <begin position="356"/>
        <end position="372"/>
    </location>
</feature>